<accession>A0A4Z0PQV6</accession>
<gene>
    <name evidence="1" type="ORF">E5J99_04305</name>
</gene>
<comment type="caution">
    <text evidence="1">The sequence shown here is derived from an EMBL/GenBank/DDBJ whole genome shotgun (WGS) entry which is preliminary data.</text>
</comment>
<dbReference type="RefSeq" id="WP_135496484.1">
    <property type="nucleotide sequence ID" value="NZ_SRLD01000005.1"/>
</dbReference>
<proteinExistence type="predicted"/>
<protein>
    <recommendedName>
        <fullName evidence="3">Cupin</fullName>
    </recommendedName>
</protein>
<dbReference type="EMBL" id="SRLD01000005">
    <property type="protein sequence ID" value="TGE18972.1"/>
    <property type="molecule type" value="Genomic_DNA"/>
</dbReference>
<dbReference type="AlphaFoldDB" id="A0A4Z0PQV6"/>
<dbReference type="Proteomes" id="UP000297739">
    <property type="component" value="Unassembled WGS sequence"/>
</dbReference>
<sequence>MNQLNSLLGPMPGAEHREIGGVQVDVVRTGAARVKRIVYPVGFRWSQNLKSLVGTPLCMHAHVGFLAHGQITIQYADGATQEFVAPQAVAIEPGHDGWVVGAEPAVLIEFDFESETVQRLQLPTTHGTGKSS</sequence>
<reference evidence="1 2" key="1">
    <citation type="submission" date="2019-04" db="EMBL/GenBank/DDBJ databases">
        <authorList>
            <person name="Feng G."/>
            <person name="Zhang J."/>
            <person name="Zhu H."/>
        </authorList>
    </citation>
    <scope>NUCLEOTIDE SEQUENCE [LARGE SCALE GENOMIC DNA]</scope>
    <source>
        <strain evidence="1 2">JCM 17223</strain>
    </source>
</reference>
<name>A0A4Z0PQV6_9BACT</name>
<evidence type="ECO:0008006" key="3">
    <source>
        <dbReference type="Google" id="ProtNLM"/>
    </source>
</evidence>
<evidence type="ECO:0000313" key="2">
    <source>
        <dbReference type="Proteomes" id="UP000297739"/>
    </source>
</evidence>
<dbReference type="OrthoDB" id="161242at2"/>
<evidence type="ECO:0000313" key="1">
    <source>
        <dbReference type="EMBL" id="TGE18972.1"/>
    </source>
</evidence>
<keyword evidence="2" id="KW-1185">Reference proteome</keyword>
<organism evidence="1 2">
    <name type="scientific">Hymenobacter elongatus</name>
    <dbReference type="NCBI Taxonomy" id="877208"/>
    <lineage>
        <taxon>Bacteria</taxon>
        <taxon>Pseudomonadati</taxon>
        <taxon>Bacteroidota</taxon>
        <taxon>Cytophagia</taxon>
        <taxon>Cytophagales</taxon>
        <taxon>Hymenobacteraceae</taxon>
        <taxon>Hymenobacter</taxon>
    </lineage>
</organism>